<evidence type="ECO:0008006" key="4">
    <source>
        <dbReference type="Google" id="ProtNLM"/>
    </source>
</evidence>
<dbReference type="AlphaFoldDB" id="A0A7I9VH60"/>
<gene>
    <name evidence="2" type="ORF">AMYX_01180</name>
</gene>
<evidence type="ECO:0000313" key="3">
    <source>
        <dbReference type="Proteomes" id="UP000503640"/>
    </source>
</evidence>
<keyword evidence="1" id="KW-0732">Signal</keyword>
<protein>
    <recommendedName>
        <fullName evidence="4">Lipoprotein</fullName>
    </recommendedName>
</protein>
<accession>A0A7I9VH60</accession>
<dbReference type="EMBL" id="BJTG01000001">
    <property type="protein sequence ID" value="GEJ55377.1"/>
    <property type="molecule type" value="Genomic_DNA"/>
</dbReference>
<sequence>MTKRMAVALASCLALAACGGGSSGNAAAGKTFSYGTASTATSLQTSAVDTQLSSALAVKSAPGADGVQSLGDFAGVTDALLGSSTGVTLASADPAQQQLVAAGRRAALSKALTAVPSSSTSSTSFDNEATCVVATAAKVTLSGCTLTIVDPSASGKVVVDGWAAYDPAAAKLAWDLSLASTLALTSFTPPGSATVKFHESGALAVTDTTFKGEFLADMGMTFSAQGQSASVGVAEALVIDVTYAGTPACVTGGTLEAKRVWTALPQGASGPQYADAAAKITWTGCGSALVALSH</sequence>
<dbReference type="PROSITE" id="PS51257">
    <property type="entry name" value="PROKAR_LIPOPROTEIN"/>
    <property type="match status" value="1"/>
</dbReference>
<proteinExistence type="predicted"/>
<organism evidence="2 3">
    <name type="scientific">Anaeromyxobacter diazotrophicus</name>
    <dbReference type="NCBI Taxonomy" id="2590199"/>
    <lineage>
        <taxon>Bacteria</taxon>
        <taxon>Pseudomonadati</taxon>
        <taxon>Myxococcota</taxon>
        <taxon>Myxococcia</taxon>
        <taxon>Myxococcales</taxon>
        <taxon>Cystobacterineae</taxon>
        <taxon>Anaeromyxobacteraceae</taxon>
        <taxon>Anaeromyxobacter</taxon>
    </lineage>
</organism>
<keyword evidence="3" id="KW-1185">Reference proteome</keyword>
<dbReference type="RefSeq" id="WP_176062182.1">
    <property type="nucleotide sequence ID" value="NZ_BJTG01000001.1"/>
</dbReference>
<evidence type="ECO:0000256" key="1">
    <source>
        <dbReference type="SAM" id="SignalP"/>
    </source>
</evidence>
<feature type="chain" id="PRO_5029773783" description="Lipoprotein" evidence="1">
    <location>
        <begin position="17"/>
        <end position="294"/>
    </location>
</feature>
<comment type="caution">
    <text evidence="2">The sequence shown here is derived from an EMBL/GenBank/DDBJ whole genome shotgun (WGS) entry which is preliminary data.</text>
</comment>
<name>A0A7I9VH60_9BACT</name>
<feature type="signal peptide" evidence="1">
    <location>
        <begin position="1"/>
        <end position="16"/>
    </location>
</feature>
<dbReference type="Proteomes" id="UP000503640">
    <property type="component" value="Unassembled WGS sequence"/>
</dbReference>
<evidence type="ECO:0000313" key="2">
    <source>
        <dbReference type="EMBL" id="GEJ55377.1"/>
    </source>
</evidence>
<reference evidence="3" key="1">
    <citation type="journal article" date="2020" name="Appl. Environ. Microbiol.">
        <title>Diazotrophic Anaeromyxobacter Isolates from Soils.</title>
        <authorList>
            <person name="Masuda Y."/>
            <person name="Yamanaka H."/>
            <person name="Xu Z.X."/>
            <person name="Shiratori Y."/>
            <person name="Aono T."/>
            <person name="Amachi S."/>
            <person name="Senoo K."/>
            <person name="Itoh H."/>
        </authorList>
    </citation>
    <scope>NUCLEOTIDE SEQUENCE [LARGE SCALE GENOMIC DNA]</scope>
    <source>
        <strain evidence="3">R267</strain>
    </source>
</reference>